<organism evidence="4 5">
    <name type="scientific">Rhodococcus tukisamuensis</name>
    <dbReference type="NCBI Taxonomy" id="168276"/>
    <lineage>
        <taxon>Bacteria</taxon>
        <taxon>Bacillati</taxon>
        <taxon>Actinomycetota</taxon>
        <taxon>Actinomycetes</taxon>
        <taxon>Mycobacteriales</taxon>
        <taxon>Nocardiaceae</taxon>
        <taxon>Rhodococcus</taxon>
    </lineage>
</organism>
<keyword evidence="3" id="KW-0560">Oxidoreductase</keyword>
<dbReference type="PRINTS" id="PR00081">
    <property type="entry name" value="GDHRDH"/>
</dbReference>
<proteinExistence type="inferred from homology"/>
<dbReference type="EMBL" id="FNAB01000009">
    <property type="protein sequence ID" value="SDE02076.1"/>
    <property type="molecule type" value="Genomic_DNA"/>
</dbReference>
<keyword evidence="2" id="KW-0521">NADP</keyword>
<evidence type="ECO:0000313" key="4">
    <source>
        <dbReference type="EMBL" id="SDE02076.1"/>
    </source>
</evidence>
<accession>A0A1G6ZKI2</accession>
<evidence type="ECO:0000256" key="3">
    <source>
        <dbReference type="ARBA" id="ARBA00023002"/>
    </source>
</evidence>
<dbReference type="Pfam" id="PF00106">
    <property type="entry name" value="adh_short"/>
    <property type="match status" value="1"/>
</dbReference>
<gene>
    <name evidence="4" type="ORF">SAMN05444580_1092</name>
</gene>
<reference evidence="4 5" key="1">
    <citation type="submission" date="2016-10" db="EMBL/GenBank/DDBJ databases">
        <authorList>
            <person name="de Groot N.N."/>
        </authorList>
    </citation>
    <scope>NUCLEOTIDE SEQUENCE [LARGE SCALE GENOMIC DNA]</scope>
    <source>
        <strain evidence="4 5">JCM 11308</strain>
    </source>
</reference>
<evidence type="ECO:0000313" key="5">
    <source>
        <dbReference type="Proteomes" id="UP000199417"/>
    </source>
</evidence>
<dbReference type="PANTHER" id="PTHR43618">
    <property type="entry name" value="7-ALPHA-HYDROXYSTEROID DEHYDROGENASE"/>
    <property type="match status" value="1"/>
</dbReference>
<dbReference type="InterPro" id="IPR052178">
    <property type="entry name" value="Sec_Metab_Biosynth_SDR"/>
</dbReference>
<evidence type="ECO:0000256" key="2">
    <source>
        <dbReference type="ARBA" id="ARBA00022857"/>
    </source>
</evidence>
<dbReference type="CDD" id="cd05233">
    <property type="entry name" value="SDR_c"/>
    <property type="match status" value="1"/>
</dbReference>
<protein>
    <submittedName>
        <fullName evidence="4">Short-chain dehydrogenase</fullName>
    </submittedName>
</protein>
<dbReference type="STRING" id="168276.SAMN05444580_1092"/>
<comment type="similarity">
    <text evidence="1">Belongs to the short-chain dehydrogenases/reductases (SDR) family.</text>
</comment>
<dbReference type="AlphaFoldDB" id="A0A1G6ZKI2"/>
<dbReference type="InterPro" id="IPR036291">
    <property type="entry name" value="NAD(P)-bd_dom_sf"/>
</dbReference>
<dbReference type="GO" id="GO:0016491">
    <property type="term" value="F:oxidoreductase activity"/>
    <property type="evidence" value="ECO:0007669"/>
    <property type="project" value="UniProtKB-KW"/>
</dbReference>
<dbReference type="PANTHER" id="PTHR43618:SF8">
    <property type="entry name" value="7ALPHA-HYDROXYSTEROID DEHYDROGENASE"/>
    <property type="match status" value="1"/>
</dbReference>
<dbReference type="SUPFAM" id="SSF51735">
    <property type="entry name" value="NAD(P)-binding Rossmann-fold domains"/>
    <property type="match status" value="1"/>
</dbReference>
<name>A0A1G6ZKI2_9NOCA</name>
<dbReference type="InterPro" id="IPR002347">
    <property type="entry name" value="SDR_fam"/>
</dbReference>
<keyword evidence="5" id="KW-1185">Reference proteome</keyword>
<dbReference type="Proteomes" id="UP000199417">
    <property type="component" value="Unassembled WGS sequence"/>
</dbReference>
<dbReference type="Gene3D" id="3.40.50.720">
    <property type="entry name" value="NAD(P)-binding Rossmann-like Domain"/>
    <property type="match status" value="1"/>
</dbReference>
<evidence type="ECO:0000256" key="1">
    <source>
        <dbReference type="ARBA" id="ARBA00006484"/>
    </source>
</evidence>
<sequence length="250" mass="26236">MSESRIVHTALVTGASRGIGLGIAHRLASLGYSLTVTARDAERLDVVAAELRAAGAPEVVPVAGDMADEDAVRRLTQVHEDRLGPMKALILNAGVGTAGTVAEYPMKRFDKTLDVNLRAPFQLLQQCLPLLRKGAEADPGRGAKVIALASIAGVYAEHGLAVYGATKAALISLVQTLNAEESGNGVSATTIAPGYVDTDMSAWIHDRIPAEQMLEVNDIVEVAESLLRLSSRAVVPNIVMTRAGTDGLHA</sequence>